<dbReference type="Proteomes" id="UP001447188">
    <property type="component" value="Unassembled WGS sequence"/>
</dbReference>
<proteinExistence type="predicted"/>
<evidence type="ECO:0000313" key="3">
    <source>
        <dbReference type="Proteomes" id="UP001447188"/>
    </source>
</evidence>
<evidence type="ECO:0000256" key="1">
    <source>
        <dbReference type="SAM" id="Coils"/>
    </source>
</evidence>
<comment type="caution">
    <text evidence="2">The sequence shown here is derived from an EMBL/GenBank/DDBJ whole genome shotgun (WGS) entry which is preliminary data.</text>
</comment>
<name>A0ABR3GDK5_9PEZI</name>
<evidence type="ECO:0000313" key="2">
    <source>
        <dbReference type="EMBL" id="KAL0633933.1"/>
    </source>
</evidence>
<organism evidence="2 3">
    <name type="scientific">Discina gigas</name>
    <dbReference type="NCBI Taxonomy" id="1032678"/>
    <lineage>
        <taxon>Eukaryota</taxon>
        <taxon>Fungi</taxon>
        <taxon>Dikarya</taxon>
        <taxon>Ascomycota</taxon>
        <taxon>Pezizomycotina</taxon>
        <taxon>Pezizomycetes</taxon>
        <taxon>Pezizales</taxon>
        <taxon>Discinaceae</taxon>
        <taxon>Discina</taxon>
    </lineage>
</organism>
<dbReference type="EMBL" id="JBBBZM010000108">
    <property type="protein sequence ID" value="KAL0633933.1"/>
    <property type="molecule type" value="Genomic_DNA"/>
</dbReference>
<feature type="coiled-coil region" evidence="1">
    <location>
        <begin position="24"/>
        <end position="58"/>
    </location>
</feature>
<protein>
    <submittedName>
        <fullName evidence="2">Uncharacterized protein</fullName>
    </submittedName>
</protein>
<accession>A0ABR3GDK5</accession>
<sequence length="404" mass="46253">MSTNEFVRPGDERDHEIRGLQKDLKKYYDRSEHYQQLCQELENSNRAVQQVVKRQELDISNLRQTADENTFGVTDSGESAKLEITRLTEIKEQQLLDIAQLTKIAAAQRRNITELTKTTAEQRLSISGLMETIARSLYGVQGINTVTRDDDYFDTEFACLAGDIRQWAFRYFRGGPDVQYQDLSPTVQQCMRGAVRRYDAVPGTKISAREIEATITQRLSQLIFNRSFVFAVHGLKYPSVFEFIGGTEREKRELHARTVNMLMKNPCFSASLNDRVLLVANEIRSCFDSLAKSGTEERRYRALQNIVERAAELWLDTYRQVSRFELRPIDPGSEYIPWLMEDRSGTVDEDEEEGNSTHHSVVQMVFFPTVLRWGFDEAGMFSESPIVVRKAAVMATPPETGAET</sequence>
<keyword evidence="1" id="KW-0175">Coiled coil</keyword>
<gene>
    <name evidence="2" type="ORF">Q9L58_007115</name>
</gene>
<keyword evidence="3" id="KW-1185">Reference proteome</keyword>
<reference evidence="2 3" key="1">
    <citation type="submission" date="2024-02" db="EMBL/GenBank/DDBJ databases">
        <title>Discinaceae phylogenomics.</title>
        <authorList>
            <person name="Dirks A.C."/>
            <person name="James T.Y."/>
        </authorList>
    </citation>
    <scope>NUCLEOTIDE SEQUENCE [LARGE SCALE GENOMIC DNA]</scope>
    <source>
        <strain evidence="2 3">ACD0624</strain>
    </source>
</reference>